<evidence type="ECO:0000256" key="1">
    <source>
        <dbReference type="SAM" id="SignalP"/>
    </source>
</evidence>
<dbReference type="RefSeq" id="WP_046742314.1">
    <property type="nucleotide sequence ID" value="NZ_LBNQ01000033.1"/>
</dbReference>
<dbReference type="STRING" id="1610491.AAV94_11125"/>
<feature type="chain" id="PRO_5006712999" description="Rap1a immunity protein domain-containing protein" evidence="1">
    <location>
        <begin position="30"/>
        <end position="113"/>
    </location>
</feature>
<reference evidence="2 3" key="1">
    <citation type="submission" date="2015-05" db="EMBL/GenBank/DDBJ databases">
        <title>Draft genome sequence of Lampropedia sp. CT6, isolated from the microbial mat of a hot water spring, located at Manikaran, India.</title>
        <authorList>
            <person name="Tripathi C."/>
            <person name="Rani P."/>
            <person name="Mahato N.K."/>
            <person name="Lal R."/>
        </authorList>
    </citation>
    <scope>NUCLEOTIDE SEQUENCE [LARGE SCALE GENOMIC DNA]</scope>
    <source>
        <strain evidence="2 3">CT6</strain>
    </source>
</reference>
<evidence type="ECO:0000313" key="3">
    <source>
        <dbReference type="Proteomes" id="UP000050580"/>
    </source>
</evidence>
<organism evidence="2 3">
    <name type="scientific">Lampropedia cohaerens</name>
    <dbReference type="NCBI Taxonomy" id="1610491"/>
    <lineage>
        <taxon>Bacteria</taxon>
        <taxon>Pseudomonadati</taxon>
        <taxon>Pseudomonadota</taxon>
        <taxon>Betaproteobacteria</taxon>
        <taxon>Burkholderiales</taxon>
        <taxon>Comamonadaceae</taxon>
        <taxon>Lampropedia</taxon>
    </lineage>
</organism>
<evidence type="ECO:0008006" key="4">
    <source>
        <dbReference type="Google" id="ProtNLM"/>
    </source>
</evidence>
<gene>
    <name evidence="2" type="ORF">AAV94_11125</name>
</gene>
<keyword evidence="3" id="KW-1185">Reference proteome</keyword>
<dbReference type="AlphaFoldDB" id="A0A0U1PXY3"/>
<protein>
    <recommendedName>
        <fullName evidence="4">Rap1a immunity protein domain-containing protein</fullName>
    </recommendedName>
</protein>
<sequence>MVKVNRVYKLLSISSLAFLLVCQINHANASVSDENREKCAAVSDIAASVMELRQMGALMNEVLGDGGSPVEEIHNLLVERAYKMPRFPESMVDEVVRDFQNEIFMECYSANRK</sequence>
<accession>A0A0U1PXY3</accession>
<name>A0A0U1PXY3_9BURK</name>
<proteinExistence type="predicted"/>
<comment type="caution">
    <text evidence="2">The sequence shown here is derived from an EMBL/GenBank/DDBJ whole genome shotgun (WGS) entry which is preliminary data.</text>
</comment>
<dbReference type="Proteomes" id="UP000050580">
    <property type="component" value="Unassembled WGS sequence"/>
</dbReference>
<keyword evidence="1" id="KW-0732">Signal</keyword>
<feature type="signal peptide" evidence="1">
    <location>
        <begin position="1"/>
        <end position="29"/>
    </location>
</feature>
<evidence type="ECO:0000313" key="2">
    <source>
        <dbReference type="EMBL" id="KKW67384.1"/>
    </source>
</evidence>
<dbReference type="EMBL" id="LBNQ01000033">
    <property type="protein sequence ID" value="KKW67384.1"/>
    <property type="molecule type" value="Genomic_DNA"/>
</dbReference>